<dbReference type="EMBL" id="LR796773">
    <property type="protein sequence ID" value="CAB4165303.1"/>
    <property type="molecule type" value="Genomic_DNA"/>
</dbReference>
<name>A0A6J5P1X0_9CAUD</name>
<organism evidence="1">
    <name type="scientific">uncultured Caudovirales phage</name>
    <dbReference type="NCBI Taxonomy" id="2100421"/>
    <lineage>
        <taxon>Viruses</taxon>
        <taxon>Duplodnaviria</taxon>
        <taxon>Heunggongvirae</taxon>
        <taxon>Uroviricota</taxon>
        <taxon>Caudoviricetes</taxon>
        <taxon>Peduoviridae</taxon>
        <taxon>Maltschvirus</taxon>
        <taxon>Maltschvirus maltsch</taxon>
    </lineage>
</organism>
<protein>
    <submittedName>
        <fullName evidence="1">Uncharacterized protein</fullName>
    </submittedName>
</protein>
<dbReference type="InterPro" id="IPR038996">
    <property type="entry name" value="Gp14"/>
</dbReference>
<proteinExistence type="predicted"/>
<sequence>MCWPLIIAGVGAVAGVAGTVMAGNAASNAAASQNAYNAETKRLQDQYRLDLMDYNNTNYALDVDFYKRQIDWEKGEFEKTKAHVAATITAVNEDMFGKLATQMTRIVEQDLAATLQIGDTNRQVRQETGVIDAQVADRGIGGNTVNMLRGEVARQGGEAKNVIGLNADSARHQAVLEMSGIKSARDGALSSITIPTFQPLAAPRAPAPISPVNPSQTVSGPSAGSIVMGGISSGINLGLSGYNFGKAIS</sequence>
<dbReference type="Pfam" id="PF24072">
    <property type="entry name" value="T7_gp14"/>
    <property type="match status" value="1"/>
</dbReference>
<reference evidence="1" key="1">
    <citation type="submission" date="2020-04" db="EMBL/GenBank/DDBJ databases">
        <authorList>
            <person name="Chiriac C."/>
            <person name="Salcher M."/>
            <person name="Ghai R."/>
            <person name="Kavagutti S V."/>
        </authorList>
    </citation>
    <scope>NUCLEOTIDE SEQUENCE</scope>
</reference>
<gene>
    <name evidence="1" type="ORF">UFOVP823_28</name>
</gene>
<accession>A0A6J5P1X0</accession>
<evidence type="ECO:0000313" key="1">
    <source>
        <dbReference type="EMBL" id="CAB4165303.1"/>
    </source>
</evidence>